<evidence type="ECO:0000313" key="3">
    <source>
        <dbReference type="Proteomes" id="UP001355653"/>
    </source>
</evidence>
<evidence type="ECO:0000256" key="1">
    <source>
        <dbReference type="SAM" id="Coils"/>
    </source>
</evidence>
<name>A0ABU6DJN2_9BACL</name>
<evidence type="ECO:0000313" key="2">
    <source>
        <dbReference type="EMBL" id="MEB4797984.1"/>
    </source>
</evidence>
<gene>
    <name evidence="2" type="ORF">P5G65_29180</name>
</gene>
<sequence length="76" mass="8661">MTSLKRKLELALSEIEQLKQENLQLRQSLGLFDRTKDDVTAASANLSIEVIHETVTNFVIEKGVIHNYSSPKDKNY</sequence>
<dbReference type="RefSeq" id="WP_127455648.1">
    <property type="nucleotide sequence ID" value="NZ_JAROBY010000063.1"/>
</dbReference>
<keyword evidence="1" id="KW-0175">Coiled coil</keyword>
<accession>A0ABU6DJN2</accession>
<organism evidence="2 3">
    <name type="scientific">Paenibacillus chondroitinus</name>
    <dbReference type="NCBI Taxonomy" id="59842"/>
    <lineage>
        <taxon>Bacteria</taxon>
        <taxon>Bacillati</taxon>
        <taxon>Bacillota</taxon>
        <taxon>Bacilli</taxon>
        <taxon>Bacillales</taxon>
        <taxon>Paenibacillaceae</taxon>
        <taxon>Paenibacillus</taxon>
    </lineage>
</organism>
<feature type="coiled-coil region" evidence="1">
    <location>
        <begin position="1"/>
        <end position="28"/>
    </location>
</feature>
<keyword evidence="3" id="KW-1185">Reference proteome</keyword>
<dbReference type="EMBL" id="JAROBY010000063">
    <property type="protein sequence ID" value="MEB4797984.1"/>
    <property type="molecule type" value="Genomic_DNA"/>
</dbReference>
<comment type="caution">
    <text evidence="2">The sequence shown here is derived from an EMBL/GenBank/DDBJ whole genome shotgun (WGS) entry which is preliminary data.</text>
</comment>
<proteinExistence type="predicted"/>
<dbReference type="Proteomes" id="UP001355653">
    <property type="component" value="Unassembled WGS sequence"/>
</dbReference>
<reference evidence="2 3" key="1">
    <citation type="submission" date="2023-03" db="EMBL/GenBank/DDBJ databases">
        <title>Bacillus Genome Sequencing.</title>
        <authorList>
            <person name="Dunlap C."/>
        </authorList>
    </citation>
    <scope>NUCLEOTIDE SEQUENCE [LARGE SCALE GENOMIC DNA]</scope>
    <source>
        <strain evidence="2 3">NRS-1351</strain>
    </source>
</reference>
<protein>
    <submittedName>
        <fullName evidence="2">Uncharacterized protein</fullName>
    </submittedName>
</protein>